<dbReference type="GO" id="GO:0000166">
    <property type="term" value="F:nucleotide binding"/>
    <property type="evidence" value="ECO:0007669"/>
    <property type="project" value="UniProtKB-KW"/>
</dbReference>
<dbReference type="PANTHER" id="PTHR34139">
    <property type="entry name" value="UPF0331 PROTEIN MJ0127"/>
    <property type="match status" value="1"/>
</dbReference>
<dbReference type="Proteomes" id="UP000184010">
    <property type="component" value="Unassembled WGS sequence"/>
</dbReference>
<dbReference type="InterPro" id="IPR008201">
    <property type="entry name" value="HepT-like"/>
</dbReference>
<accession>A0A1M7V049</accession>
<proteinExistence type="inferred from homology"/>
<keyword evidence="5" id="KW-0378">Hydrolase</keyword>
<keyword evidence="2" id="KW-1277">Toxin-antitoxin system</keyword>
<evidence type="ECO:0000256" key="1">
    <source>
        <dbReference type="ARBA" id="ARBA00022553"/>
    </source>
</evidence>
<name>A0A1M7V049_9FIRM</name>
<keyword evidence="8" id="KW-1185">Reference proteome</keyword>
<dbReference type="PANTHER" id="PTHR34139:SF1">
    <property type="entry name" value="RNASE MJ1380-RELATED"/>
    <property type="match status" value="1"/>
</dbReference>
<sequence>MSNKERNIDILERIIGYCSEVKHTQSFFEDSFEEFSTNSIYRNAISLCLLQIGELSGHLSEDFKQRYNEMPWKNIKGLRNIVAHQYESVNTRTLWETVTRDIPQLHKYCNGIIENYRILEHDSIEDEDEYE</sequence>
<dbReference type="Gene3D" id="1.20.120.580">
    <property type="entry name" value="bsu32300-like"/>
    <property type="match status" value="1"/>
</dbReference>
<evidence type="ECO:0000313" key="7">
    <source>
        <dbReference type="EMBL" id="SHN88598.1"/>
    </source>
</evidence>
<organism evidence="7 8">
    <name type="scientific">Desulfitobacterium chlororespirans DSM 11544</name>
    <dbReference type="NCBI Taxonomy" id="1121395"/>
    <lineage>
        <taxon>Bacteria</taxon>
        <taxon>Bacillati</taxon>
        <taxon>Bacillota</taxon>
        <taxon>Clostridia</taxon>
        <taxon>Eubacteriales</taxon>
        <taxon>Desulfitobacteriaceae</taxon>
        <taxon>Desulfitobacterium</taxon>
    </lineage>
</organism>
<keyword evidence="3" id="KW-0540">Nuclease</keyword>
<dbReference type="Pfam" id="PF01934">
    <property type="entry name" value="HepT-like"/>
    <property type="match status" value="1"/>
</dbReference>
<gene>
    <name evidence="7" type="ORF">SAMN02745215_05424</name>
</gene>
<evidence type="ECO:0000313" key="8">
    <source>
        <dbReference type="Proteomes" id="UP000184010"/>
    </source>
</evidence>
<evidence type="ECO:0000256" key="4">
    <source>
        <dbReference type="ARBA" id="ARBA00022741"/>
    </source>
</evidence>
<evidence type="ECO:0000256" key="2">
    <source>
        <dbReference type="ARBA" id="ARBA00022649"/>
    </source>
</evidence>
<dbReference type="RefSeq" id="WP_072775429.1">
    <property type="nucleotide sequence ID" value="NZ_FRDN01000031.1"/>
</dbReference>
<dbReference type="GO" id="GO:0004540">
    <property type="term" value="F:RNA nuclease activity"/>
    <property type="evidence" value="ECO:0007669"/>
    <property type="project" value="InterPro"/>
</dbReference>
<evidence type="ECO:0000256" key="3">
    <source>
        <dbReference type="ARBA" id="ARBA00022722"/>
    </source>
</evidence>
<dbReference type="GO" id="GO:0016787">
    <property type="term" value="F:hydrolase activity"/>
    <property type="evidence" value="ECO:0007669"/>
    <property type="project" value="UniProtKB-KW"/>
</dbReference>
<dbReference type="STRING" id="1121395.SAMN02745215_05424"/>
<dbReference type="InterPro" id="IPR037038">
    <property type="entry name" value="HepT-like_sf"/>
</dbReference>
<keyword evidence="1" id="KW-0597">Phosphoprotein</keyword>
<comment type="similarity">
    <text evidence="6">Belongs to the HepT RNase toxin family.</text>
</comment>
<dbReference type="AlphaFoldDB" id="A0A1M7V049"/>
<dbReference type="EMBL" id="FRDN01000031">
    <property type="protein sequence ID" value="SHN88598.1"/>
    <property type="molecule type" value="Genomic_DNA"/>
</dbReference>
<reference evidence="8" key="1">
    <citation type="submission" date="2016-12" db="EMBL/GenBank/DDBJ databases">
        <authorList>
            <person name="Varghese N."/>
            <person name="Submissions S."/>
        </authorList>
    </citation>
    <scope>NUCLEOTIDE SEQUENCE [LARGE SCALE GENOMIC DNA]</scope>
    <source>
        <strain evidence="8">DSM 11544</strain>
    </source>
</reference>
<protein>
    <submittedName>
        <fullName evidence="7">Uncharacterized conserved protein, contains HEPN domain</fullName>
    </submittedName>
</protein>
<dbReference type="InterPro" id="IPR051813">
    <property type="entry name" value="HepT_RNase_toxin"/>
</dbReference>
<evidence type="ECO:0000256" key="6">
    <source>
        <dbReference type="ARBA" id="ARBA00024207"/>
    </source>
</evidence>
<evidence type="ECO:0000256" key="5">
    <source>
        <dbReference type="ARBA" id="ARBA00022801"/>
    </source>
</evidence>
<keyword evidence="4" id="KW-0547">Nucleotide-binding</keyword>
<dbReference type="GO" id="GO:0110001">
    <property type="term" value="C:toxin-antitoxin complex"/>
    <property type="evidence" value="ECO:0007669"/>
    <property type="project" value="InterPro"/>
</dbReference>